<dbReference type="InterPro" id="IPR004088">
    <property type="entry name" value="KH_dom_type_1"/>
</dbReference>
<dbReference type="EMBL" id="LGRX02035164">
    <property type="protein sequence ID" value="KAK3236077.1"/>
    <property type="molecule type" value="Genomic_DNA"/>
</dbReference>
<dbReference type="GO" id="GO:0003723">
    <property type="term" value="F:RNA binding"/>
    <property type="evidence" value="ECO:0007669"/>
    <property type="project" value="InterPro"/>
</dbReference>
<feature type="compositionally biased region" description="Basic and acidic residues" evidence="1">
    <location>
        <begin position="168"/>
        <end position="178"/>
    </location>
</feature>
<dbReference type="SUPFAM" id="SSF54791">
    <property type="entry name" value="Eukaryotic type KH-domain (KH-domain type I)"/>
    <property type="match status" value="1"/>
</dbReference>
<dbReference type="InterPro" id="IPR004087">
    <property type="entry name" value="KH_dom"/>
</dbReference>
<dbReference type="InterPro" id="IPR036612">
    <property type="entry name" value="KH_dom_type_1_sf"/>
</dbReference>
<dbReference type="SMART" id="SM00322">
    <property type="entry name" value="KH"/>
    <property type="match status" value="1"/>
</dbReference>
<dbReference type="Proteomes" id="UP001190700">
    <property type="component" value="Unassembled WGS sequence"/>
</dbReference>
<evidence type="ECO:0000313" key="3">
    <source>
        <dbReference type="EMBL" id="KAK3236077.1"/>
    </source>
</evidence>
<name>A0AAE0EQ95_9CHLO</name>
<gene>
    <name evidence="3" type="ORF">CYMTET_53763</name>
</gene>
<evidence type="ECO:0000256" key="1">
    <source>
        <dbReference type="SAM" id="MobiDB-lite"/>
    </source>
</evidence>
<protein>
    <recommendedName>
        <fullName evidence="2">K Homology domain-containing protein</fullName>
    </recommendedName>
</protein>
<comment type="caution">
    <text evidence="3">The sequence shown here is derived from an EMBL/GenBank/DDBJ whole genome shotgun (WGS) entry which is preliminary data.</text>
</comment>
<dbReference type="Gene3D" id="3.30.1370.10">
    <property type="entry name" value="K Homology domain, type 1"/>
    <property type="match status" value="1"/>
</dbReference>
<feature type="region of interest" description="Disordered" evidence="1">
    <location>
        <begin position="166"/>
        <end position="189"/>
    </location>
</feature>
<keyword evidence="4" id="KW-1185">Reference proteome</keyword>
<accession>A0AAE0EQ95</accession>
<dbReference type="AlphaFoldDB" id="A0AAE0EQ95"/>
<dbReference type="Pfam" id="PF00013">
    <property type="entry name" value="KH_1"/>
    <property type="match status" value="1"/>
</dbReference>
<reference evidence="3 4" key="1">
    <citation type="journal article" date="2015" name="Genome Biol. Evol.">
        <title>Comparative Genomics of a Bacterivorous Green Alga Reveals Evolutionary Causalities and Consequences of Phago-Mixotrophic Mode of Nutrition.</title>
        <authorList>
            <person name="Burns J.A."/>
            <person name="Paasch A."/>
            <person name="Narechania A."/>
            <person name="Kim E."/>
        </authorList>
    </citation>
    <scope>NUCLEOTIDE SEQUENCE [LARGE SCALE GENOMIC DNA]</scope>
    <source>
        <strain evidence="3 4">PLY_AMNH</strain>
    </source>
</reference>
<evidence type="ECO:0000259" key="2">
    <source>
        <dbReference type="SMART" id="SM00322"/>
    </source>
</evidence>
<dbReference type="CDD" id="cd02393">
    <property type="entry name" value="KH-I_PNPase"/>
    <property type="match status" value="1"/>
</dbReference>
<evidence type="ECO:0000313" key="4">
    <source>
        <dbReference type="Proteomes" id="UP001190700"/>
    </source>
</evidence>
<sequence>MPRQFDYDPSYFHAHDGYPRGWYRSRYPPPRNEYYSQRPYDEVFESHPPLPKRRRQQFEDRRVRVPDRTVAEPRFAYSGETEGTELEDGATDYPPGTNVYEYECDIPKDVSPGLIIGTGGRNLRDIQEKGVDVHVGDEGTIYIKAHDVQTFNQAKTRIKRLLKRITRKRPEAPAEARDMSGSASPVEND</sequence>
<proteinExistence type="predicted"/>
<organism evidence="3 4">
    <name type="scientific">Cymbomonas tetramitiformis</name>
    <dbReference type="NCBI Taxonomy" id="36881"/>
    <lineage>
        <taxon>Eukaryota</taxon>
        <taxon>Viridiplantae</taxon>
        <taxon>Chlorophyta</taxon>
        <taxon>Pyramimonadophyceae</taxon>
        <taxon>Pyramimonadales</taxon>
        <taxon>Pyramimonadaceae</taxon>
        <taxon>Cymbomonas</taxon>
    </lineage>
</organism>
<feature type="domain" description="K Homology" evidence="2">
    <location>
        <begin position="98"/>
        <end position="166"/>
    </location>
</feature>